<reference evidence="1" key="1">
    <citation type="submission" date="2016-10" db="EMBL/GenBank/DDBJ databases">
        <authorList>
            <person name="de Groot N.N."/>
        </authorList>
    </citation>
    <scope>NUCLEOTIDE SEQUENCE</scope>
</reference>
<gene>
    <name evidence="1" type="ORF">MNB_SV-15-581</name>
</gene>
<dbReference type="EMBL" id="FRYL01000021">
    <property type="protein sequence ID" value="SHO80930.1"/>
    <property type="molecule type" value="Genomic_DNA"/>
</dbReference>
<dbReference type="AlphaFoldDB" id="A0A1W1EJA1"/>
<evidence type="ECO:0000313" key="1">
    <source>
        <dbReference type="EMBL" id="SHO80930.1"/>
    </source>
</evidence>
<protein>
    <submittedName>
        <fullName evidence="1">Uncharacterized protein</fullName>
    </submittedName>
</protein>
<sequence length="142" mass="14989">MAAVAIPKLAATRDDASATTCVHEIGQFVSELSAQYTKLGNTKFTKRDLDRLTNAQKAVTSGNGFKDDATKTPADGFNYVCDGVDTMTFTWAADKSELTVAPVAAYNPQTATVDPATIAEIVTNKLAGSTINADGSAKVYKF</sequence>
<organism evidence="1">
    <name type="scientific">hydrothermal vent metagenome</name>
    <dbReference type="NCBI Taxonomy" id="652676"/>
    <lineage>
        <taxon>unclassified sequences</taxon>
        <taxon>metagenomes</taxon>
        <taxon>ecological metagenomes</taxon>
    </lineage>
</organism>
<accession>A0A1W1EJA1</accession>
<proteinExistence type="predicted"/>
<name>A0A1W1EJA1_9ZZZZ</name>